<evidence type="ECO:0000256" key="2">
    <source>
        <dbReference type="SAM" id="SignalP"/>
    </source>
</evidence>
<dbReference type="Proteomes" id="UP000016842">
    <property type="component" value="Unassembled WGS sequence"/>
</dbReference>
<comment type="caution">
    <text evidence="3">The sequence shown here is derived from an EMBL/GenBank/DDBJ whole genome shotgun (WGS) entry which is preliminary data.</text>
</comment>
<evidence type="ECO:0000313" key="4">
    <source>
        <dbReference type="Proteomes" id="UP000016842"/>
    </source>
</evidence>
<dbReference type="EMBL" id="ASXJ01000039">
    <property type="protein sequence ID" value="ERM03117.1"/>
    <property type="molecule type" value="Genomic_DNA"/>
</dbReference>
<keyword evidence="2" id="KW-0732">Signal</keyword>
<dbReference type="AlphaFoldDB" id="U4VJQ0"/>
<name>U4VJQ0_9HYPH</name>
<feature type="region of interest" description="Disordered" evidence="1">
    <location>
        <begin position="104"/>
        <end position="128"/>
    </location>
</feature>
<sequence>MFKSVFISKAATKASLSTLCLAGLLSFPLPNGAMAAQLVTRSERCDRLQHQLQTALSGRAETRQARQAETLQKRGGMKFCASRREAQGLRAYAEALKLLGIKPDMADTGGQESALPPAGGKTPNGKPN</sequence>
<feature type="chain" id="PRO_5005713271" evidence="2">
    <location>
        <begin position="36"/>
        <end position="128"/>
    </location>
</feature>
<reference evidence="3 4" key="1">
    <citation type="journal article" date="2014" name="FEMS Microbiol. Lett.">
        <title>Genome sequencing analysis reveals virulence-related gene content of Ochrobactrum intermedium strain 229E, a urease-positive strain isolated from the human gastric niche.</title>
        <authorList>
            <person name="Kulkarni G.J."/>
            <person name="Shetty S."/>
            <person name="Dharne M.S."/>
            <person name="Shouche Y.S."/>
        </authorList>
    </citation>
    <scope>NUCLEOTIDE SEQUENCE [LARGE SCALE GENOMIC DNA]</scope>
    <source>
        <strain evidence="3 4">229E</strain>
    </source>
</reference>
<evidence type="ECO:0000313" key="3">
    <source>
        <dbReference type="EMBL" id="ERM03117.1"/>
    </source>
</evidence>
<proteinExistence type="predicted"/>
<accession>U4VJQ0</accession>
<dbReference type="PATRIC" id="fig|1337887.3.peg.817"/>
<organism evidence="3 4">
    <name type="scientific">Brucella intermedia 229E</name>
    <dbReference type="NCBI Taxonomy" id="1337887"/>
    <lineage>
        <taxon>Bacteria</taxon>
        <taxon>Pseudomonadati</taxon>
        <taxon>Pseudomonadota</taxon>
        <taxon>Alphaproteobacteria</taxon>
        <taxon>Hyphomicrobiales</taxon>
        <taxon>Brucellaceae</taxon>
        <taxon>Brucella/Ochrobactrum group</taxon>
        <taxon>Brucella</taxon>
    </lineage>
</organism>
<evidence type="ECO:0000256" key="1">
    <source>
        <dbReference type="SAM" id="MobiDB-lite"/>
    </source>
</evidence>
<feature type="signal peptide" evidence="2">
    <location>
        <begin position="1"/>
        <end position="35"/>
    </location>
</feature>
<gene>
    <name evidence="3" type="ORF">Q644_13030</name>
</gene>
<protein>
    <submittedName>
        <fullName evidence="3">Uncharacterized protein</fullName>
    </submittedName>
</protein>